<dbReference type="PANTHER" id="PTHR16943:SF8">
    <property type="entry name" value="2-METHYLCITRATE DEHYDRATASE"/>
    <property type="match status" value="1"/>
</dbReference>
<dbReference type="InterPro" id="IPR036148">
    <property type="entry name" value="MmgE/PrpD_sf"/>
</dbReference>
<dbReference type="InterPro" id="IPR045337">
    <property type="entry name" value="MmgE_PrpD_C"/>
</dbReference>
<name>A0A2T2X353_9FIRM</name>
<dbReference type="AlphaFoldDB" id="A0A2T2X353"/>
<dbReference type="SUPFAM" id="SSF103378">
    <property type="entry name" value="2-methylcitrate dehydratase PrpD"/>
    <property type="match status" value="1"/>
</dbReference>
<sequence>MAAENTDALLEFGAQLEFGQLPKQVVTRTKDLVLDWFGSVLAGRNAHTTRIMEEWAAKMGPESGGAQCLTRGQRTSPLFAAMVNGASSHVVEQDDVHNGAVVHPAATVIPAALAAAQDHRVSGADLITAIVTGYEVAIRVGRFLGPSHYKVFHTSGTAGTLGAAAAVGKILGLSREKLRDCLGSAGTQAAGLWEFLRDAADSKQLHIAKAGADGLLAAYGAQWGLKGARQILEGSQGMGAGLSSAVYPKALSENLGESWGVMETSLKWHASCRHTHPAADALADVMKQYSLTGEEIASVDAGVHQAAVDVLTPAEGAVTIHQSKFSMPFVLALIAISGHASLTDFTEENLHDFRIREFMKRVRMVVDPEVEAAYPERWLGRVKVLTQSGRKLEGRIDVPVGDPDNFLPHSVIAEKVGRLAAFGGLAATEEPFRHTVSFLENLEQWPLIDALPLFA</sequence>
<feature type="domain" description="MmgE/PrpD N-terminal" evidence="2">
    <location>
        <begin position="9"/>
        <end position="244"/>
    </location>
</feature>
<dbReference type="Proteomes" id="UP000242699">
    <property type="component" value="Unassembled WGS sequence"/>
</dbReference>
<feature type="domain" description="MmgE/PrpD C-terminal" evidence="3">
    <location>
        <begin position="269"/>
        <end position="421"/>
    </location>
</feature>
<dbReference type="Gene3D" id="1.10.4100.10">
    <property type="entry name" value="2-methylcitrate dehydratase PrpD"/>
    <property type="match status" value="1"/>
</dbReference>
<evidence type="ECO:0000259" key="3">
    <source>
        <dbReference type="Pfam" id="PF19305"/>
    </source>
</evidence>
<gene>
    <name evidence="4" type="ORF">C7B43_09525</name>
</gene>
<dbReference type="EMBL" id="PXYT01000018">
    <property type="protein sequence ID" value="PSR28912.1"/>
    <property type="molecule type" value="Genomic_DNA"/>
</dbReference>
<dbReference type="InterPro" id="IPR045336">
    <property type="entry name" value="MmgE_PrpD_N"/>
</dbReference>
<evidence type="ECO:0000259" key="2">
    <source>
        <dbReference type="Pfam" id="PF03972"/>
    </source>
</evidence>
<protein>
    <submittedName>
        <fullName evidence="4">2-methylcitrate dehydratase</fullName>
    </submittedName>
</protein>
<evidence type="ECO:0000256" key="1">
    <source>
        <dbReference type="ARBA" id="ARBA00006174"/>
    </source>
</evidence>
<dbReference type="PANTHER" id="PTHR16943">
    <property type="entry name" value="2-METHYLCITRATE DEHYDRATASE-RELATED"/>
    <property type="match status" value="1"/>
</dbReference>
<dbReference type="Pfam" id="PF19305">
    <property type="entry name" value="MmgE_PrpD_C"/>
    <property type="match status" value="1"/>
</dbReference>
<dbReference type="InterPro" id="IPR005656">
    <property type="entry name" value="MmgE_PrpD"/>
</dbReference>
<evidence type="ECO:0000313" key="5">
    <source>
        <dbReference type="Proteomes" id="UP000242699"/>
    </source>
</evidence>
<dbReference type="GO" id="GO:0016829">
    <property type="term" value="F:lyase activity"/>
    <property type="evidence" value="ECO:0007669"/>
    <property type="project" value="InterPro"/>
</dbReference>
<evidence type="ECO:0000313" key="4">
    <source>
        <dbReference type="EMBL" id="PSR28912.1"/>
    </source>
</evidence>
<comment type="similarity">
    <text evidence="1">Belongs to the PrpD family.</text>
</comment>
<accession>A0A2T2X353</accession>
<dbReference type="InterPro" id="IPR042183">
    <property type="entry name" value="MmgE/PrpD_sf_1"/>
</dbReference>
<dbReference type="Gene3D" id="3.30.1330.120">
    <property type="entry name" value="2-methylcitrate dehydratase PrpD"/>
    <property type="match status" value="1"/>
</dbReference>
<comment type="caution">
    <text evidence="4">The sequence shown here is derived from an EMBL/GenBank/DDBJ whole genome shotgun (WGS) entry which is preliminary data.</text>
</comment>
<proteinExistence type="inferred from homology"/>
<reference evidence="4 5" key="1">
    <citation type="journal article" date="2014" name="BMC Genomics">
        <title>Comparison of environmental and isolate Sulfobacillus genomes reveals diverse carbon, sulfur, nitrogen, and hydrogen metabolisms.</title>
        <authorList>
            <person name="Justice N.B."/>
            <person name="Norman A."/>
            <person name="Brown C.T."/>
            <person name="Singh A."/>
            <person name="Thomas B.C."/>
            <person name="Banfield J.F."/>
        </authorList>
    </citation>
    <scope>NUCLEOTIDE SEQUENCE [LARGE SCALE GENOMIC DNA]</scope>
    <source>
        <strain evidence="4">AMDSBA1</strain>
    </source>
</reference>
<dbReference type="Pfam" id="PF03972">
    <property type="entry name" value="MmgE_PrpD_N"/>
    <property type="match status" value="1"/>
</dbReference>
<organism evidence="4 5">
    <name type="scientific">Sulfobacillus benefaciens</name>
    <dbReference type="NCBI Taxonomy" id="453960"/>
    <lineage>
        <taxon>Bacteria</taxon>
        <taxon>Bacillati</taxon>
        <taxon>Bacillota</taxon>
        <taxon>Clostridia</taxon>
        <taxon>Eubacteriales</taxon>
        <taxon>Clostridiales Family XVII. Incertae Sedis</taxon>
        <taxon>Sulfobacillus</taxon>
    </lineage>
</organism>
<dbReference type="InterPro" id="IPR042188">
    <property type="entry name" value="MmgE/PrpD_sf_2"/>
</dbReference>